<evidence type="ECO:0000313" key="2">
    <source>
        <dbReference type="EMBL" id="SCL94852.1"/>
    </source>
</evidence>
<protein>
    <submittedName>
        <fullName evidence="2">Acidic phosphoprotein PCEMA1, putative</fullName>
    </submittedName>
</protein>
<sequence length="282" mass="32934">MNKFYIQIVFFLLSVSVYLNNKTLATEPAPENATKTKSKKLYLTSEEIYEQNKELLCTNPEEIENAEKLMNEAITHLEYHINNGDYKMSGPITPCDRTFCIKNHEDTIFQRDNFKYKGSDNYNEIINLLWDPALANYFNISSVERKIERVYNPNLILIQQRYKKDSGPNQKYFYALVKKAQISKDKTIIVMVSPNINDGYPSDKEYKNNIIENANLFKIDIDSEDDIKNGEIKKTHVNIAGYIIEHRNWYININYCESIDGLTSNDQEVFIRIPLINLVRSI</sequence>
<gene>
    <name evidence="2" type="ORF">PCHDS_000561800</name>
</gene>
<evidence type="ECO:0000256" key="1">
    <source>
        <dbReference type="SAM" id="SignalP"/>
    </source>
</evidence>
<dbReference type="InterPro" id="IPR006486">
    <property type="entry name" value="PYST_A"/>
</dbReference>
<reference evidence="2" key="1">
    <citation type="submission" date="2016-08" db="EMBL/GenBank/DDBJ databases">
        <authorList>
            <consortium name="Pathogen Informatics"/>
        </authorList>
    </citation>
    <scope>NUCLEOTIDE SEQUENCE</scope>
    <source>
        <strain evidence="2">DS</strain>
    </source>
</reference>
<name>A0A1C6WY00_PLACE</name>
<keyword evidence="1" id="KW-0732">Signal</keyword>
<dbReference type="Proteomes" id="UP000507536">
    <property type="component" value="Unassembled WGS sequence"/>
</dbReference>
<accession>A0A1C6WY00</accession>
<dbReference type="AlphaFoldDB" id="A0A1C6WY00"/>
<feature type="signal peptide" evidence="1">
    <location>
        <begin position="1"/>
        <end position="25"/>
    </location>
</feature>
<organism evidence="2">
    <name type="scientific">Plasmodium chabaudi adami</name>
    <dbReference type="NCBI Taxonomy" id="5826"/>
    <lineage>
        <taxon>Eukaryota</taxon>
        <taxon>Sar</taxon>
        <taxon>Alveolata</taxon>
        <taxon>Apicomplexa</taxon>
        <taxon>Aconoidasida</taxon>
        <taxon>Haemosporida</taxon>
        <taxon>Plasmodiidae</taxon>
        <taxon>Plasmodium</taxon>
        <taxon>Plasmodium (Vinckeia)</taxon>
    </lineage>
</organism>
<dbReference type="NCBIfam" id="TIGR01599">
    <property type="entry name" value="PYST-A"/>
    <property type="match status" value="1"/>
</dbReference>
<dbReference type="SUPFAM" id="SSF55961">
    <property type="entry name" value="Bet v1-like"/>
    <property type="match status" value="1"/>
</dbReference>
<feature type="chain" id="PRO_5008750152" evidence="1">
    <location>
        <begin position="26"/>
        <end position="282"/>
    </location>
</feature>
<dbReference type="EMBL" id="FMIN01000526">
    <property type="protein sequence ID" value="SCL94852.1"/>
    <property type="molecule type" value="Genomic_DNA"/>
</dbReference>
<proteinExistence type="predicted"/>